<feature type="compositionally biased region" description="Polar residues" evidence="1">
    <location>
        <begin position="21"/>
        <end position="52"/>
    </location>
</feature>
<protein>
    <recommendedName>
        <fullName evidence="2">DUF6593 domain-containing protein</fullName>
    </recommendedName>
</protein>
<comment type="caution">
    <text evidence="3">The sequence shown here is derived from an EMBL/GenBank/DDBJ whole genome shotgun (WGS) entry which is preliminary data.</text>
</comment>
<accession>A0AA43QJ68</accession>
<feature type="region of interest" description="Disordered" evidence="1">
    <location>
        <begin position="1"/>
        <end position="130"/>
    </location>
</feature>
<feature type="compositionally biased region" description="Polar residues" evidence="1">
    <location>
        <begin position="93"/>
        <end position="130"/>
    </location>
</feature>
<gene>
    <name evidence="3" type="ORF">OHK93_006752</name>
</gene>
<feature type="domain" description="DUF6593" evidence="2">
    <location>
        <begin position="149"/>
        <end position="292"/>
    </location>
</feature>
<dbReference type="Pfam" id="PF20236">
    <property type="entry name" value="DUF6593"/>
    <property type="match status" value="1"/>
</dbReference>
<dbReference type="AlphaFoldDB" id="A0AA43QJ68"/>
<proteinExistence type="predicted"/>
<evidence type="ECO:0000313" key="4">
    <source>
        <dbReference type="Proteomes" id="UP001161017"/>
    </source>
</evidence>
<evidence type="ECO:0000259" key="2">
    <source>
        <dbReference type="Pfam" id="PF20236"/>
    </source>
</evidence>
<name>A0AA43QJ68_9LECA</name>
<keyword evidence="4" id="KW-1185">Reference proteome</keyword>
<dbReference type="EMBL" id="JAPUFD010000005">
    <property type="protein sequence ID" value="MDI1487482.1"/>
    <property type="molecule type" value="Genomic_DNA"/>
</dbReference>
<evidence type="ECO:0000256" key="1">
    <source>
        <dbReference type="SAM" id="MobiDB-lite"/>
    </source>
</evidence>
<evidence type="ECO:0000313" key="3">
    <source>
        <dbReference type="EMBL" id="MDI1487482.1"/>
    </source>
</evidence>
<reference evidence="3" key="1">
    <citation type="journal article" date="2023" name="Genome Biol. Evol.">
        <title>First Whole Genome Sequence and Flow Cytometry Genome Size Data for the Lichen-Forming Fungus Ramalina farinacea (Ascomycota).</title>
        <authorList>
            <person name="Llewellyn T."/>
            <person name="Mian S."/>
            <person name="Hill R."/>
            <person name="Leitch I.J."/>
            <person name="Gaya E."/>
        </authorList>
    </citation>
    <scope>NUCLEOTIDE SEQUENCE</scope>
    <source>
        <strain evidence="3">LIQ254RAFAR</strain>
    </source>
</reference>
<dbReference type="Proteomes" id="UP001161017">
    <property type="component" value="Unassembled WGS sequence"/>
</dbReference>
<dbReference type="InterPro" id="IPR046528">
    <property type="entry name" value="DUF6593"/>
</dbReference>
<organism evidence="3 4">
    <name type="scientific">Ramalina farinacea</name>
    <dbReference type="NCBI Taxonomy" id="258253"/>
    <lineage>
        <taxon>Eukaryota</taxon>
        <taxon>Fungi</taxon>
        <taxon>Dikarya</taxon>
        <taxon>Ascomycota</taxon>
        <taxon>Pezizomycotina</taxon>
        <taxon>Lecanoromycetes</taxon>
        <taxon>OSLEUM clade</taxon>
        <taxon>Lecanoromycetidae</taxon>
        <taxon>Lecanorales</taxon>
        <taxon>Lecanorineae</taxon>
        <taxon>Ramalinaceae</taxon>
        <taxon>Ramalina</taxon>
    </lineage>
</organism>
<sequence>MAGLKGHFNSDTAAPPPPYSAQPNAYGTSSNAYQGAPPQQQTYNYQVPQPNVYQSPDPPYQPSSLAYPQPGGRSPYLRPQNGPQYASGPDTKYSPQPSPQLSGNSPRLQPQQSPNLVPQYSSNSQINMTNPAMTQPRTLHVYNSSSSKGTISDSDKTTTLYSYRTHSWSKPHLELHSTAQNTMIGTITFHSWSSNIDLTLHNQPITLNSNGWMQSGHKFITRAGAPGVQGELRWKTPGVMSADQVLLDQRDQVVAKWENSSWAMSKEGKLVLHGPSAAAGPLMDEVVLTRLAEMMYRKRQSAASSAGGGGVGGGGGGA</sequence>